<dbReference type="InterPro" id="IPR045338">
    <property type="entry name" value="DUF6535"/>
</dbReference>
<feature type="transmembrane region" description="Helical" evidence="2">
    <location>
        <begin position="75"/>
        <end position="92"/>
    </location>
</feature>
<dbReference type="Proteomes" id="UP001437256">
    <property type="component" value="Unassembled WGS sequence"/>
</dbReference>
<feature type="domain" description="DUF6535" evidence="3">
    <location>
        <begin position="51"/>
        <end position="225"/>
    </location>
</feature>
<keyword evidence="2" id="KW-1133">Transmembrane helix</keyword>
<proteinExistence type="predicted"/>
<feature type="transmembrane region" description="Helical" evidence="2">
    <location>
        <begin position="139"/>
        <end position="161"/>
    </location>
</feature>
<feature type="region of interest" description="Disordered" evidence="1">
    <location>
        <begin position="1"/>
        <end position="42"/>
    </location>
</feature>
<keyword evidence="5" id="KW-1185">Reference proteome</keyword>
<keyword evidence="2" id="KW-0812">Transmembrane</keyword>
<sequence>MSRPRSTAGVEKSVELDEDGSTSDNASNASSGGGIQQKDDPSTDFKVGDAWGRLAFQVLNYDEGILQTRTADMDSLLAFSGLFSILVGVFVIDSFKQLSENPADATVALLTQITQQLANPNSNNPISPPSRTSVPPSSVVLNCFWFLSLILSLTSSLLALLCKQWLQVHRQEAPTSTPSDTLALRQLRHDSFDKWGIPNFLATPCVLLQLAILFFFAGLIDLLWNLQSIPVFAIGVISIGIGATVYIVTTFLPGITVLFARVREAEHDFTPIRIPVSYESTCPYKSPQAWGVLRLLTFIVGMPPFLRLGYLLTHPRRSAWKHSGIFSLRIRLPHYTDATWSSLDYTLVRKWENMTGACRMYQLSALRWIVGTCTFRDTPPIREWVKTVLLGGSSGELATVLPAVFPEWLNVWMWVEPRVEDLEWLLHPGTKDEEVGFGRYDWVGTDCHRSPVQLSDNDHLILFNASTLYDSYIRFERSPTSLAFAVKLGLKRARELSTGKSGVGLGFTLPFWLLEKVWTHPDPEVREAGVTCLALYREEWERSFKLEWGMEGRYALVACLAEHLSSFVPVSGSALVEYEEGIDFVHFVHQTIVEDKVGQDRSMGIGNIVDKWRRAIERVQEHLVDPEGAFEPIASIVPNVRLSWNFGAGSFFQLAQFGFPPSFTPPAIPTPGRSIVVSFDELEGMGYIFRNRASYLSASGSRLGWNEGTGNGVGGTETIRDGPTQRVAVTSMPAGPYPYPHQAPSYATTTNSQDTETDRRSRSLQANTI</sequence>
<protein>
    <recommendedName>
        <fullName evidence="3">DUF6535 domain-containing protein</fullName>
    </recommendedName>
</protein>
<evidence type="ECO:0000313" key="4">
    <source>
        <dbReference type="EMBL" id="KAL0058912.1"/>
    </source>
</evidence>
<dbReference type="Pfam" id="PF20153">
    <property type="entry name" value="DUF6535"/>
    <property type="match status" value="1"/>
</dbReference>
<gene>
    <name evidence="4" type="ORF">AAF712_014376</name>
</gene>
<evidence type="ECO:0000256" key="1">
    <source>
        <dbReference type="SAM" id="MobiDB-lite"/>
    </source>
</evidence>
<evidence type="ECO:0000259" key="3">
    <source>
        <dbReference type="Pfam" id="PF20153"/>
    </source>
</evidence>
<keyword evidence="2" id="KW-0472">Membrane</keyword>
<dbReference type="EMBL" id="JBBXMP010000263">
    <property type="protein sequence ID" value="KAL0058912.1"/>
    <property type="molecule type" value="Genomic_DNA"/>
</dbReference>
<feature type="transmembrane region" description="Helical" evidence="2">
    <location>
        <begin position="292"/>
        <end position="312"/>
    </location>
</feature>
<name>A0ABR2ZCG6_9AGAR</name>
<feature type="compositionally biased region" description="Polar residues" evidence="1">
    <location>
        <begin position="745"/>
        <end position="754"/>
    </location>
</feature>
<feature type="transmembrane region" description="Helical" evidence="2">
    <location>
        <begin position="232"/>
        <end position="260"/>
    </location>
</feature>
<comment type="caution">
    <text evidence="4">The sequence shown here is derived from an EMBL/GenBank/DDBJ whole genome shotgun (WGS) entry which is preliminary data.</text>
</comment>
<accession>A0ABR2ZCG6</accession>
<reference evidence="4 5" key="1">
    <citation type="submission" date="2024-05" db="EMBL/GenBank/DDBJ databases">
        <title>A draft genome resource for the thread blight pathogen Marasmius tenuissimus strain MS-2.</title>
        <authorList>
            <person name="Yulfo-Soto G.E."/>
            <person name="Baruah I.K."/>
            <person name="Amoako-Attah I."/>
            <person name="Bukari Y."/>
            <person name="Meinhardt L.W."/>
            <person name="Bailey B.A."/>
            <person name="Cohen S.P."/>
        </authorList>
    </citation>
    <scope>NUCLEOTIDE SEQUENCE [LARGE SCALE GENOMIC DNA]</scope>
    <source>
        <strain evidence="4 5">MS-2</strain>
    </source>
</reference>
<organism evidence="4 5">
    <name type="scientific">Marasmius tenuissimus</name>
    <dbReference type="NCBI Taxonomy" id="585030"/>
    <lineage>
        <taxon>Eukaryota</taxon>
        <taxon>Fungi</taxon>
        <taxon>Dikarya</taxon>
        <taxon>Basidiomycota</taxon>
        <taxon>Agaricomycotina</taxon>
        <taxon>Agaricomycetes</taxon>
        <taxon>Agaricomycetidae</taxon>
        <taxon>Agaricales</taxon>
        <taxon>Marasmiineae</taxon>
        <taxon>Marasmiaceae</taxon>
        <taxon>Marasmius</taxon>
    </lineage>
</organism>
<feature type="region of interest" description="Disordered" evidence="1">
    <location>
        <begin position="728"/>
        <end position="769"/>
    </location>
</feature>
<evidence type="ECO:0000256" key="2">
    <source>
        <dbReference type="SAM" id="Phobius"/>
    </source>
</evidence>
<evidence type="ECO:0000313" key="5">
    <source>
        <dbReference type="Proteomes" id="UP001437256"/>
    </source>
</evidence>
<feature type="transmembrane region" description="Helical" evidence="2">
    <location>
        <begin position="195"/>
        <end position="220"/>
    </location>
</feature>